<reference evidence="8" key="1">
    <citation type="submission" date="2020-08" db="EMBL/GenBank/DDBJ databases">
        <authorList>
            <person name="Hu Y."/>
            <person name="Nguyen S.V."/>
            <person name="Li F."/>
            <person name="Fanning S."/>
        </authorList>
    </citation>
    <scope>NUCLEOTIDE SEQUENCE</scope>
    <source>
        <strain evidence="8">SYSU D8009</strain>
    </source>
</reference>
<keyword evidence="3 6" id="KW-0812">Transmembrane</keyword>
<evidence type="ECO:0000313" key="9">
    <source>
        <dbReference type="Proteomes" id="UP000600101"/>
    </source>
</evidence>
<dbReference type="GO" id="GO:0005886">
    <property type="term" value="C:plasma membrane"/>
    <property type="evidence" value="ECO:0007669"/>
    <property type="project" value="UniProtKB-SubCell"/>
</dbReference>
<proteinExistence type="inferred from homology"/>
<gene>
    <name evidence="8" type="ORF">H7965_16425</name>
</gene>
<comment type="subcellular location">
    <subcellularLocation>
        <location evidence="1 6">Cell membrane</location>
        <topology evidence="1 6">Multi-pass membrane protein</topology>
    </subcellularLocation>
</comment>
<protein>
    <recommendedName>
        <fullName evidence="6">TVP38/TMEM64 family membrane protein</fullName>
    </recommendedName>
</protein>
<dbReference type="AlphaFoldDB" id="A0A9X0R1V1"/>
<evidence type="ECO:0000259" key="7">
    <source>
        <dbReference type="Pfam" id="PF09335"/>
    </source>
</evidence>
<comment type="caution">
    <text evidence="8">The sequence shown here is derived from an EMBL/GenBank/DDBJ whole genome shotgun (WGS) entry which is preliminary data.</text>
</comment>
<evidence type="ECO:0000313" key="8">
    <source>
        <dbReference type="EMBL" id="MBC4016908.1"/>
    </source>
</evidence>
<dbReference type="Pfam" id="PF09335">
    <property type="entry name" value="VTT_dom"/>
    <property type="match status" value="1"/>
</dbReference>
<dbReference type="Proteomes" id="UP000600101">
    <property type="component" value="Unassembled WGS sequence"/>
</dbReference>
<dbReference type="InterPro" id="IPR032816">
    <property type="entry name" value="VTT_dom"/>
</dbReference>
<dbReference type="PANTHER" id="PTHR12677:SF59">
    <property type="entry name" value="GOLGI APPARATUS MEMBRANE PROTEIN TVP38-RELATED"/>
    <property type="match status" value="1"/>
</dbReference>
<dbReference type="PANTHER" id="PTHR12677">
    <property type="entry name" value="GOLGI APPARATUS MEMBRANE PROTEIN TVP38-RELATED"/>
    <property type="match status" value="1"/>
</dbReference>
<dbReference type="InterPro" id="IPR015414">
    <property type="entry name" value="TMEM64"/>
</dbReference>
<evidence type="ECO:0000256" key="5">
    <source>
        <dbReference type="ARBA" id="ARBA00023136"/>
    </source>
</evidence>
<feature type="transmembrane region" description="Helical" evidence="6">
    <location>
        <begin position="168"/>
        <end position="190"/>
    </location>
</feature>
<feature type="transmembrane region" description="Helical" evidence="6">
    <location>
        <begin position="202"/>
        <end position="227"/>
    </location>
</feature>
<feature type="transmembrane region" description="Helical" evidence="6">
    <location>
        <begin position="49"/>
        <end position="71"/>
    </location>
</feature>
<evidence type="ECO:0000256" key="6">
    <source>
        <dbReference type="RuleBase" id="RU366058"/>
    </source>
</evidence>
<keyword evidence="5 6" id="KW-0472">Membrane</keyword>
<organism evidence="8 9">
    <name type="scientific">Siccirubricoccus deserti</name>
    <dbReference type="NCBI Taxonomy" id="2013562"/>
    <lineage>
        <taxon>Bacteria</taxon>
        <taxon>Pseudomonadati</taxon>
        <taxon>Pseudomonadota</taxon>
        <taxon>Alphaproteobacteria</taxon>
        <taxon>Acetobacterales</taxon>
        <taxon>Roseomonadaceae</taxon>
        <taxon>Siccirubricoccus</taxon>
    </lineage>
</organism>
<evidence type="ECO:0000256" key="1">
    <source>
        <dbReference type="ARBA" id="ARBA00004651"/>
    </source>
</evidence>
<keyword evidence="4 6" id="KW-1133">Transmembrane helix</keyword>
<feature type="domain" description="VTT" evidence="7">
    <location>
        <begin position="75"/>
        <end position="188"/>
    </location>
</feature>
<feature type="transmembrane region" description="Helical" evidence="6">
    <location>
        <begin position="83"/>
        <end position="108"/>
    </location>
</feature>
<name>A0A9X0R1V1_9PROT</name>
<evidence type="ECO:0000256" key="2">
    <source>
        <dbReference type="ARBA" id="ARBA00022475"/>
    </source>
</evidence>
<accession>A0A9X0R1V1</accession>
<sequence>MPLSAAWRRLWPLALVLAALGLAYALGLHRVLSFESLAAQRAVLAGFVAASPVLAVLAYVALYVVVVALSLPGAVVMTLAGGFLFGPWLGAAAAVAGATIGACVLFVAARYALADTLAARAGPLLGRVREGLAREGFWYLLSLRLIPVVPFWLVNLAPALAGMALPPFAAATFLGIIPGTAVFAGIGAGLGQVFDAGGRPDLSVIFSPGILLPLLGLAALSLLGIWWRGRKGKMNA</sequence>
<keyword evidence="2 6" id="KW-1003">Cell membrane</keyword>
<dbReference type="RefSeq" id="WP_186771677.1">
    <property type="nucleotide sequence ID" value="NZ_JACOMF010000020.1"/>
</dbReference>
<comment type="similarity">
    <text evidence="6">Belongs to the TVP38/TMEM64 family.</text>
</comment>
<evidence type="ECO:0000256" key="4">
    <source>
        <dbReference type="ARBA" id="ARBA00022989"/>
    </source>
</evidence>
<dbReference type="EMBL" id="JACOMF010000020">
    <property type="protein sequence ID" value="MBC4016908.1"/>
    <property type="molecule type" value="Genomic_DNA"/>
</dbReference>
<keyword evidence="9" id="KW-1185">Reference proteome</keyword>
<feature type="transmembrane region" description="Helical" evidence="6">
    <location>
        <begin position="137"/>
        <end position="156"/>
    </location>
</feature>
<evidence type="ECO:0000256" key="3">
    <source>
        <dbReference type="ARBA" id="ARBA00022692"/>
    </source>
</evidence>